<reference evidence="1" key="1">
    <citation type="submission" date="2022-11" db="EMBL/GenBank/DDBJ databases">
        <authorList>
            <person name="Petersen C."/>
        </authorList>
    </citation>
    <scope>NUCLEOTIDE SEQUENCE</scope>
    <source>
        <strain evidence="1">IBT 34128</strain>
    </source>
</reference>
<dbReference type="Pfam" id="PF05705">
    <property type="entry name" value="DUF829"/>
    <property type="match status" value="1"/>
</dbReference>
<dbReference type="AlphaFoldDB" id="A0A9W9GAW1"/>
<dbReference type="InterPro" id="IPR029058">
    <property type="entry name" value="AB_hydrolase_fold"/>
</dbReference>
<accession>A0A9W9GAW1</accession>
<dbReference type="PANTHER" id="PTHR12265">
    <property type="entry name" value="TRANSMEMBRANE PROTEIN 53"/>
    <property type="match status" value="1"/>
</dbReference>
<evidence type="ECO:0008006" key="3">
    <source>
        <dbReference type="Google" id="ProtNLM"/>
    </source>
</evidence>
<evidence type="ECO:0000313" key="1">
    <source>
        <dbReference type="EMBL" id="KAJ5115281.1"/>
    </source>
</evidence>
<reference evidence="1" key="2">
    <citation type="journal article" date="2023" name="IMA Fungus">
        <title>Comparative genomic study of the Penicillium genus elucidates a diverse pangenome and 15 lateral gene transfer events.</title>
        <authorList>
            <person name="Petersen C."/>
            <person name="Sorensen T."/>
            <person name="Nielsen M.R."/>
            <person name="Sondergaard T.E."/>
            <person name="Sorensen J.L."/>
            <person name="Fitzpatrick D.A."/>
            <person name="Frisvad J.C."/>
            <person name="Nielsen K.L."/>
        </authorList>
    </citation>
    <scope>NUCLEOTIDE SEQUENCE</scope>
    <source>
        <strain evidence="1">IBT 34128</strain>
    </source>
</reference>
<dbReference type="SUPFAM" id="SSF53474">
    <property type="entry name" value="alpha/beta-Hydrolases"/>
    <property type="match status" value="1"/>
</dbReference>
<dbReference type="PANTHER" id="PTHR12265:SF36">
    <property type="entry name" value="P450, PUTATIVE (EUROFUNG)-RELATED"/>
    <property type="match status" value="1"/>
</dbReference>
<keyword evidence="2" id="KW-1185">Reference proteome</keyword>
<protein>
    <recommendedName>
        <fullName evidence="3">Indole-diterpene biosynthesis protein PaxU</fullName>
    </recommendedName>
</protein>
<gene>
    <name evidence="1" type="ORF">NUU61_001040</name>
</gene>
<dbReference type="EMBL" id="JAPMSZ010000001">
    <property type="protein sequence ID" value="KAJ5115281.1"/>
    <property type="molecule type" value="Genomic_DNA"/>
</dbReference>
<comment type="caution">
    <text evidence="1">The sequence shown here is derived from an EMBL/GenBank/DDBJ whole genome shotgun (WGS) entry which is preliminary data.</text>
</comment>
<dbReference type="GO" id="GO:0072330">
    <property type="term" value="P:monocarboxylic acid biosynthetic process"/>
    <property type="evidence" value="ECO:0007669"/>
    <property type="project" value="UniProtKB-ARBA"/>
</dbReference>
<sequence>MATPENPLASFTKLGPSVYMQDPVEPTKPGPVIFIAFWLNALPRTLAKYLVAYRQLVPSARIIFVGSSSTDLLWHSTARAQQARVAPAVEALRASASLDNPVFVHFFSNGGLFTISNVLQAYKAATGTPLPISSMIVDSAPGTASIPSSVTAISYALPDIWLLRLVGKGFMYLFLSLAKLVQTLTRSLDPITLANRVINDPTLVQAVNSKGALARCYLYSDVDGLIDPRDVEKHADESEAQGLIVRRELFKGAPHVGLMRAAPDRYWGVINEYLVAFVSP</sequence>
<dbReference type="OrthoDB" id="77878at2759"/>
<proteinExistence type="predicted"/>
<dbReference type="RefSeq" id="XP_056516472.1">
    <property type="nucleotide sequence ID" value="XM_056651622.1"/>
</dbReference>
<dbReference type="InterPro" id="IPR008547">
    <property type="entry name" value="DUF829_TMEM53"/>
</dbReference>
<dbReference type="GO" id="GO:0017000">
    <property type="term" value="P:antibiotic biosynthetic process"/>
    <property type="evidence" value="ECO:0007669"/>
    <property type="project" value="UniProtKB-ARBA"/>
</dbReference>
<organism evidence="1 2">
    <name type="scientific">Penicillium alfredii</name>
    <dbReference type="NCBI Taxonomy" id="1506179"/>
    <lineage>
        <taxon>Eukaryota</taxon>
        <taxon>Fungi</taxon>
        <taxon>Dikarya</taxon>
        <taxon>Ascomycota</taxon>
        <taxon>Pezizomycotina</taxon>
        <taxon>Eurotiomycetes</taxon>
        <taxon>Eurotiomycetidae</taxon>
        <taxon>Eurotiales</taxon>
        <taxon>Aspergillaceae</taxon>
        <taxon>Penicillium</taxon>
    </lineage>
</organism>
<dbReference type="GeneID" id="81390790"/>
<dbReference type="Proteomes" id="UP001141434">
    <property type="component" value="Unassembled WGS sequence"/>
</dbReference>
<evidence type="ECO:0000313" key="2">
    <source>
        <dbReference type="Proteomes" id="UP001141434"/>
    </source>
</evidence>
<name>A0A9W9GAW1_9EURO</name>